<evidence type="ECO:0000313" key="2">
    <source>
        <dbReference type="EMBL" id="PTQ35117.1"/>
    </source>
</evidence>
<sequence length="551" mass="61318">MDCTVESAWSNQSSSPSVLSTRLASLFPLSDAILNAQNITVEESTNMILDEIRSVSKQGEPTPASPFTKPPEKAPLSVSSDYATLSNSLANRQIWAGPKDTVVKKPVYKETNKDYECEQPYKIQAVSACVELSPEQVGQENECKVEEPAWLRVPVCSGRCHGVQLKPMRTVVKPNSPSPTVDLNLDPDESKAWDPERSQHLKRKHCKWAVAAAGVQASGGPRQGPVGGRGCNNNPAQPSSKFYKCDERAQIPCAPSGAQCFASPYGHLRPGTFLPVLFPVPGDIIISQQCRTAELNNPLYNPGGHVRFHFDPTHFTRSAAMRNSMILQDYSQAQAVFQNDDLIIRAGAFEANYIWTPQDNVELFRHVLLMAPYTWLFCGRCPFKPLGSIRTFGLGAETIPFMEMHQFPPERRMVQDPNTTRWIGSGFRPESTDLIITLSRGMADVTISYFHWQTTHLSQHDMLIRASYTRVEDTTLGTVDMFMYLMNPATQQLMWNFQGRDVQLFGGSVSLEHLIQIMDLATPMDGYGGSRTQQLAQCYNPLQGGRNTGIH</sequence>
<evidence type="ECO:0000313" key="3">
    <source>
        <dbReference type="Proteomes" id="UP000244005"/>
    </source>
</evidence>
<name>A0A2R6WMN6_MARPO</name>
<dbReference type="Gramene" id="Mp7g03070.1">
    <property type="protein sequence ID" value="Mp7g03070.1.cds1"/>
    <property type="gene ID" value="Mp7g03070"/>
</dbReference>
<dbReference type="AlphaFoldDB" id="A0A2R6WMN6"/>
<dbReference type="EMBL" id="KZ772746">
    <property type="protein sequence ID" value="PTQ35117.1"/>
    <property type="molecule type" value="Genomic_DNA"/>
</dbReference>
<accession>A0A2R6WMN6</accession>
<keyword evidence="3" id="KW-1185">Reference proteome</keyword>
<protein>
    <submittedName>
        <fullName evidence="2">Uncharacterized protein</fullName>
    </submittedName>
</protein>
<feature type="region of interest" description="Disordered" evidence="1">
    <location>
        <begin position="56"/>
        <end position="75"/>
    </location>
</feature>
<gene>
    <name evidence="2" type="ORF">MARPO_0074s0089</name>
</gene>
<evidence type="ECO:0000256" key="1">
    <source>
        <dbReference type="SAM" id="MobiDB-lite"/>
    </source>
</evidence>
<proteinExistence type="predicted"/>
<organism evidence="2 3">
    <name type="scientific">Marchantia polymorpha</name>
    <name type="common">Common liverwort</name>
    <name type="synonym">Marchantia aquatica</name>
    <dbReference type="NCBI Taxonomy" id="3197"/>
    <lineage>
        <taxon>Eukaryota</taxon>
        <taxon>Viridiplantae</taxon>
        <taxon>Streptophyta</taxon>
        <taxon>Embryophyta</taxon>
        <taxon>Marchantiophyta</taxon>
        <taxon>Marchantiopsida</taxon>
        <taxon>Marchantiidae</taxon>
        <taxon>Marchantiales</taxon>
        <taxon>Marchantiaceae</taxon>
        <taxon>Marchantia</taxon>
    </lineage>
</organism>
<feature type="region of interest" description="Disordered" evidence="1">
    <location>
        <begin position="174"/>
        <end position="193"/>
    </location>
</feature>
<dbReference type="Proteomes" id="UP000244005">
    <property type="component" value="Unassembled WGS sequence"/>
</dbReference>
<reference evidence="3" key="1">
    <citation type="journal article" date="2017" name="Cell">
        <title>Insights into land plant evolution garnered from the Marchantia polymorpha genome.</title>
        <authorList>
            <person name="Bowman J.L."/>
            <person name="Kohchi T."/>
            <person name="Yamato K.T."/>
            <person name="Jenkins J."/>
            <person name="Shu S."/>
            <person name="Ishizaki K."/>
            <person name="Yamaoka S."/>
            <person name="Nishihama R."/>
            <person name="Nakamura Y."/>
            <person name="Berger F."/>
            <person name="Adam C."/>
            <person name="Aki S.S."/>
            <person name="Althoff F."/>
            <person name="Araki T."/>
            <person name="Arteaga-Vazquez M.A."/>
            <person name="Balasubrmanian S."/>
            <person name="Barry K."/>
            <person name="Bauer D."/>
            <person name="Boehm C.R."/>
            <person name="Briginshaw L."/>
            <person name="Caballero-Perez J."/>
            <person name="Catarino B."/>
            <person name="Chen F."/>
            <person name="Chiyoda S."/>
            <person name="Chovatia M."/>
            <person name="Davies K.M."/>
            <person name="Delmans M."/>
            <person name="Demura T."/>
            <person name="Dierschke T."/>
            <person name="Dolan L."/>
            <person name="Dorantes-Acosta A.E."/>
            <person name="Eklund D.M."/>
            <person name="Florent S.N."/>
            <person name="Flores-Sandoval E."/>
            <person name="Fujiyama A."/>
            <person name="Fukuzawa H."/>
            <person name="Galik B."/>
            <person name="Grimanelli D."/>
            <person name="Grimwood J."/>
            <person name="Grossniklaus U."/>
            <person name="Hamada T."/>
            <person name="Haseloff J."/>
            <person name="Hetherington A.J."/>
            <person name="Higo A."/>
            <person name="Hirakawa Y."/>
            <person name="Hundley H.N."/>
            <person name="Ikeda Y."/>
            <person name="Inoue K."/>
            <person name="Inoue S.I."/>
            <person name="Ishida S."/>
            <person name="Jia Q."/>
            <person name="Kakita M."/>
            <person name="Kanazawa T."/>
            <person name="Kawai Y."/>
            <person name="Kawashima T."/>
            <person name="Kennedy M."/>
            <person name="Kinose K."/>
            <person name="Kinoshita T."/>
            <person name="Kohara Y."/>
            <person name="Koide E."/>
            <person name="Komatsu K."/>
            <person name="Kopischke S."/>
            <person name="Kubo M."/>
            <person name="Kyozuka J."/>
            <person name="Lagercrantz U."/>
            <person name="Lin S.S."/>
            <person name="Lindquist E."/>
            <person name="Lipzen A.M."/>
            <person name="Lu C.W."/>
            <person name="De Luna E."/>
            <person name="Martienssen R.A."/>
            <person name="Minamino N."/>
            <person name="Mizutani M."/>
            <person name="Mizutani M."/>
            <person name="Mochizuki N."/>
            <person name="Monte I."/>
            <person name="Mosher R."/>
            <person name="Nagasaki H."/>
            <person name="Nakagami H."/>
            <person name="Naramoto S."/>
            <person name="Nishitani K."/>
            <person name="Ohtani M."/>
            <person name="Okamoto T."/>
            <person name="Okumura M."/>
            <person name="Phillips J."/>
            <person name="Pollak B."/>
            <person name="Reinders A."/>
            <person name="Rovekamp M."/>
            <person name="Sano R."/>
            <person name="Sawa S."/>
            <person name="Schmid M.W."/>
            <person name="Shirakawa M."/>
            <person name="Solano R."/>
            <person name="Spunde A."/>
            <person name="Suetsugu N."/>
            <person name="Sugano S."/>
            <person name="Sugiyama A."/>
            <person name="Sun R."/>
            <person name="Suzuki Y."/>
            <person name="Takenaka M."/>
            <person name="Takezawa D."/>
            <person name="Tomogane H."/>
            <person name="Tsuzuki M."/>
            <person name="Ueda T."/>
            <person name="Umeda M."/>
            <person name="Ward J.M."/>
            <person name="Watanabe Y."/>
            <person name="Yazaki K."/>
            <person name="Yokoyama R."/>
            <person name="Yoshitake Y."/>
            <person name="Yotsui I."/>
            <person name="Zachgo S."/>
            <person name="Schmutz J."/>
        </authorList>
    </citation>
    <scope>NUCLEOTIDE SEQUENCE [LARGE SCALE GENOMIC DNA]</scope>
    <source>
        <strain evidence="3">Tak-1</strain>
    </source>
</reference>